<sequence length="118" mass="14105">MKEKRKHQFTKEIKLLMYGFGDVQNPRQDSAELLEDILNNYLQDICMKVARVGHKRGKIITDDFLYILRKDPKKLARCKELLIMQEDLRKARTLFEEPEMNIKGKKNRLTNRPEDDKQ</sequence>
<dbReference type="SUPFAM" id="SSF47113">
    <property type="entry name" value="Histone-fold"/>
    <property type="match status" value="1"/>
</dbReference>
<keyword evidence="3" id="KW-0804">Transcription</keyword>
<evidence type="ECO:0000256" key="4">
    <source>
        <dbReference type="ARBA" id="ARBA00023242"/>
    </source>
</evidence>
<dbReference type="EMBL" id="MCOG01000148">
    <property type="protein sequence ID" value="ORY36408.1"/>
    <property type="molecule type" value="Genomic_DNA"/>
</dbReference>
<dbReference type="PANTHER" id="PTHR11380">
    <property type="entry name" value="TRANSCRIPTION INITIATION FACTOR TFIID/SUPT3-RELATED"/>
    <property type="match status" value="1"/>
</dbReference>
<dbReference type="InterPro" id="IPR009072">
    <property type="entry name" value="Histone-fold"/>
</dbReference>
<reference evidence="8 9" key="1">
    <citation type="submission" date="2016-08" db="EMBL/GenBank/DDBJ databases">
        <title>A Parts List for Fungal Cellulosomes Revealed by Comparative Genomics.</title>
        <authorList>
            <consortium name="DOE Joint Genome Institute"/>
            <person name="Haitjema C.H."/>
            <person name="Gilmore S.P."/>
            <person name="Henske J.K."/>
            <person name="Solomon K.V."/>
            <person name="De Groot R."/>
            <person name="Kuo A."/>
            <person name="Mondo S.J."/>
            <person name="Salamov A.A."/>
            <person name="Labutti K."/>
            <person name="Zhao Z."/>
            <person name="Chiniquy J."/>
            <person name="Barry K."/>
            <person name="Brewer H.M."/>
            <person name="Purvine S.O."/>
            <person name="Wright A.T."/>
            <person name="Boxma B."/>
            <person name="Van Alen T."/>
            <person name="Hackstein J.H."/>
            <person name="Baker S.E."/>
            <person name="Grigoriev I.V."/>
            <person name="O'Malley M.A."/>
        </authorList>
    </citation>
    <scope>NUCLEOTIDE SEQUENCE [LARGE SCALE GENOMIC DNA]</scope>
    <source>
        <strain evidence="8 9">G1</strain>
    </source>
</reference>
<keyword evidence="9" id="KW-1185">Reference proteome</keyword>
<dbReference type="AlphaFoldDB" id="A0A1Y2BNT0"/>
<dbReference type="OrthoDB" id="10266074at2759"/>
<comment type="subcellular location">
    <subcellularLocation>
        <location evidence="1">Nucleus</location>
    </subcellularLocation>
</comment>
<dbReference type="Pfam" id="PF02269">
    <property type="entry name" value="TFIID-18kDa"/>
    <property type="match status" value="1"/>
</dbReference>
<dbReference type="GO" id="GO:0051123">
    <property type="term" value="P:RNA polymerase II preinitiation complex assembly"/>
    <property type="evidence" value="ECO:0007669"/>
    <property type="project" value="TreeGrafter"/>
</dbReference>
<dbReference type="Gene3D" id="1.10.20.10">
    <property type="entry name" value="Histone, subunit A"/>
    <property type="match status" value="1"/>
</dbReference>
<proteinExistence type="inferred from homology"/>
<evidence type="ECO:0000313" key="9">
    <source>
        <dbReference type="Proteomes" id="UP000193920"/>
    </source>
</evidence>
<dbReference type="GO" id="GO:0005669">
    <property type="term" value="C:transcription factor TFIID complex"/>
    <property type="evidence" value="ECO:0007669"/>
    <property type="project" value="TreeGrafter"/>
</dbReference>
<dbReference type="PANTHER" id="PTHR11380:SF5">
    <property type="entry name" value="TRANSCRIPTION INITIATION FACTOR TFIID SUBUNIT 13"/>
    <property type="match status" value="1"/>
</dbReference>
<protein>
    <recommendedName>
        <fullName evidence="6">Transcription initiation factor TFIID subunit 13</fullName>
    </recommendedName>
</protein>
<keyword evidence="2" id="KW-0805">Transcription regulation</keyword>
<accession>A0A1Y2BNT0</accession>
<evidence type="ECO:0000256" key="3">
    <source>
        <dbReference type="ARBA" id="ARBA00023163"/>
    </source>
</evidence>
<evidence type="ECO:0000256" key="7">
    <source>
        <dbReference type="SAM" id="MobiDB-lite"/>
    </source>
</evidence>
<dbReference type="GO" id="GO:0046982">
    <property type="term" value="F:protein heterodimerization activity"/>
    <property type="evidence" value="ECO:0007669"/>
    <property type="project" value="InterPro"/>
</dbReference>
<feature type="region of interest" description="Disordered" evidence="7">
    <location>
        <begin position="99"/>
        <end position="118"/>
    </location>
</feature>
<keyword evidence="4" id="KW-0539">Nucleus</keyword>
<dbReference type="Proteomes" id="UP000193920">
    <property type="component" value="Unassembled WGS sequence"/>
</dbReference>
<name>A0A1Y2BNT0_9FUNG</name>
<comment type="similarity">
    <text evidence="5">Belongs to the TAF13 family.</text>
</comment>
<evidence type="ECO:0000256" key="6">
    <source>
        <dbReference type="ARBA" id="ARBA00040136"/>
    </source>
</evidence>
<gene>
    <name evidence="8" type="ORF">LY90DRAFT_459639</name>
</gene>
<evidence type="ECO:0000313" key="8">
    <source>
        <dbReference type="EMBL" id="ORY36408.1"/>
    </source>
</evidence>
<evidence type="ECO:0000256" key="5">
    <source>
        <dbReference type="ARBA" id="ARBA00038392"/>
    </source>
</evidence>
<evidence type="ECO:0000256" key="1">
    <source>
        <dbReference type="ARBA" id="ARBA00004123"/>
    </source>
</evidence>
<comment type="caution">
    <text evidence="8">The sequence shown here is derived from an EMBL/GenBank/DDBJ whole genome shotgun (WGS) entry which is preliminary data.</text>
</comment>
<dbReference type="InterPro" id="IPR003195">
    <property type="entry name" value="TFIID_TAF13"/>
</dbReference>
<organism evidence="8 9">
    <name type="scientific">Neocallimastix californiae</name>
    <dbReference type="NCBI Taxonomy" id="1754190"/>
    <lineage>
        <taxon>Eukaryota</taxon>
        <taxon>Fungi</taxon>
        <taxon>Fungi incertae sedis</taxon>
        <taxon>Chytridiomycota</taxon>
        <taxon>Chytridiomycota incertae sedis</taxon>
        <taxon>Neocallimastigomycetes</taxon>
        <taxon>Neocallimastigales</taxon>
        <taxon>Neocallimastigaceae</taxon>
        <taxon>Neocallimastix</taxon>
    </lineage>
</organism>
<dbReference type="CDD" id="cd07978">
    <property type="entry name" value="HFD_TAF13"/>
    <property type="match status" value="1"/>
</dbReference>
<evidence type="ECO:0000256" key="2">
    <source>
        <dbReference type="ARBA" id="ARBA00023015"/>
    </source>
</evidence>
<dbReference type="STRING" id="1754190.A0A1Y2BNT0"/>